<dbReference type="EMBL" id="AJWY01012403">
    <property type="protein sequence ID" value="EKC50042.1"/>
    <property type="molecule type" value="Genomic_DNA"/>
</dbReference>
<protein>
    <submittedName>
        <fullName evidence="1">ABC-type multidrug transport system, ATPase component</fullName>
    </submittedName>
</protein>
<dbReference type="SUPFAM" id="SSF52540">
    <property type="entry name" value="P-loop containing nucleoside triphosphate hydrolases"/>
    <property type="match status" value="1"/>
</dbReference>
<sequence length="47" mass="5073">MELKIEGITKSYTKGKKRKNALEDFTLTLTEGVYGLLGPNGAGKSTL</sequence>
<comment type="caution">
    <text evidence="1">The sequence shown here is derived from an EMBL/GenBank/DDBJ whole genome shotgun (WGS) entry which is preliminary data.</text>
</comment>
<dbReference type="Gene3D" id="3.40.50.300">
    <property type="entry name" value="P-loop containing nucleotide triphosphate hydrolases"/>
    <property type="match status" value="1"/>
</dbReference>
<reference evidence="1" key="1">
    <citation type="journal article" date="2013" name="Environ. Microbiol.">
        <title>Microbiota from the distal guts of lean and obese adolescents exhibit partial functional redundancy besides clear differences in community structure.</title>
        <authorList>
            <person name="Ferrer M."/>
            <person name="Ruiz A."/>
            <person name="Lanza F."/>
            <person name="Haange S.B."/>
            <person name="Oberbach A."/>
            <person name="Till H."/>
            <person name="Bargiela R."/>
            <person name="Campoy C."/>
            <person name="Segura M.T."/>
            <person name="Richter M."/>
            <person name="von Bergen M."/>
            <person name="Seifert J."/>
            <person name="Suarez A."/>
        </authorList>
    </citation>
    <scope>NUCLEOTIDE SEQUENCE</scope>
</reference>
<gene>
    <name evidence="1" type="ORF">LEA_18093</name>
</gene>
<proteinExistence type="predicted"/>
<dbReference type="AlphaFoldDB" id="K1RN74"/>
<dbReference type="InterPro" id="IPR027417">
    <property type="entry name" value="P-loop_NTPase"/>
</dbReference>
<accession>K1RN74</accession>
<evidence type="ECO:0000313" key="1">
    <source>
        <dbReference type="EMBL" id="EKC50042.1"/>
    </source>
</evidence>
<feature type="non-terminal residue" evidence="1">
    <location>
        <position position="47"/>
    </location>
</feature>
<name>K1RN74_9ZZZZ</name>
<organism evidence="1">
    <name type="scientific">human gut metagenome</name>
    <dbReference type="NCBI Taxonomy" id="408170"/>
    <lineage>
        <taxon>unclassified sequences</taxon>
        <taxon>metagenomes</taxon>
        <taxon>organismal metagenomes</taxon>
    </lineage>
</organism>